<feature type="transmembrane region" description="Helical" evidence="1">
    <location>
        <begin position="106"/>
        <end position="129"/>
    </location>
</feature>
<dbReference type="AlphaFoldDB" id="A0A517PBG1"/>
<protein>
    <submittedName>
        <fullName evidence="2">Uncharacterized protein</fullName>
    </submittedName>
</protein>
<dbReference type="Proteomes" id="UP000318741">
    <property type="component" value="Chromosome"/>
</dbReference>
<evidence type="ECO:0000313" key="2">
    <source>
        <dbReference type="EMBL" id="QDT16724.1"/>
    </source>
</evidence>
<feature type="transmembrane region" description="Helical" evidence="1">
    <location>
        <begin position="46"/>
        <end position="70"/>
    </location>
</feature>
<evidence type="ECO:0000313" key="3">
    <source>
        <dbReference type="Proteomes" id="UP000318741"/>
    </source>
</evidence>
<name>A0A517PBG1_9PLAN</name>
<sequence>MTAGGILESRWAKFALAQWLHGAAVAGALATAEFTAPWWARDEVTMVGVIPAAFVCGPPGAAALTCGYWLRTNFAVLIAVVVGFGLRLFVAVAFPAAVLWQNAANVRTALLIGLAGLLAGFSAEGLMILRPPRRTW</sequence>
<keyword evidence="1" id="KW-1133">Transmembrane helix</keyword>
<keyword evidence="3" id="KW-1185">Reference proteome</keyword>
<accession>A0A517PBG1</accession>
<reference evidence="2 3" key="1">
    <citation type="submission" date="2019-02" db="EMBL/GenBank/DDBJ databases">
        <title>Deep-cultivation of Planctomycetes and their phenomic and genomic characterization uncovers novel biology.</title>
        <authorList>
            <person name="Wiegand S."/>
            <person name="Jogler M."/>
            <person name="Boedeker C."/>
            <person name="Pinto D."/>
            <person name="Vollmers J."/>
            <person name="Rivas-Marin E."/>
            <person name="Kohn T."/>
            <person name="Peeters S.H."/>
            <person name="Heuer A."/>
            <person name="Rast P."/>
            <person name="Oberbeckmann S."/>
            <person name="Bunk B."/>
            <person name="Jeske O."/>
            <person name="Meyerdierks A."/>
            <person name="Storesund J.E."/>
            <person name="Kallscheuer N."/>
            <person name="Luecker S."/>
            <person name="Lage O.M."/>
            <person name="Pohl T."/>
            <person name="Merkel B.J."/>
            <person name="Hornburger P."/>
            <person name="Mueller R.-W."/>
            <person name="Bruemmer F."/>
            <person name="Labrenz M."/>
            <person name="Spormann A.M."/>
            <person name="Op den Camp H."/>
            <person name="Overmann J."/>
            <person name="Amann R."/>
            <person name="Jetten M.S.M."/>
            <person name="Mascher T."/>
            <person name="Medema M.H."/>
            <person name="Devos D.P."/>
            <person name="Kaster A.-K."/>
            <person name="Ovreas L."/>
            <person name="Rohde M."/>
            <person name="Galperin M.Y."/>
            <person name="Jogler C."/>
        </authorList>
    </citation>
    <scope>NUCLEOTIDE SEQUENCE [LARGE SCALE GENOMIC DNA]</scope>
    <source>
        <strain evidence="2 3">CA12</strain>
    </source>
</reference>
<organism evidence="2 3">
    <name type="scientific">Alienimonas californiensis</name>
    <dbReference type="NCBI Taxonomy" id="2527989"/>
    <lineage>
        <taxon>Bacteria</taxon>
        <taxon>Pseudomonadati</taxon>
        <taxon>Planctomycetota</taxon>
        <taxon>Planctomycetia</taxon>
        <taxon>Planctomycetales</taxon>
        <taxon>Planctomycetaceae</taxon>
        <taxon>Alienimonas</taxon>
    </lineage>
</organism>
<proteinExistence type="predicted"/>
<keyword evidence="1" id="KW-0472">Membrane</keyword>
<evidence type="ECO:0000256" key="1">
    <source>
        <dbReference type="SAM" id="Phobius"/>
    </source>
</evidence>
<keyword evidence="1" id="KW-0812">Transmembrane</keyword>
<feature type="transmembrane region" description="Helical" evidence="1">
    <location>
        <begin position="77"/>
        <end position="100"/>
    </location>
</feature>
<dbReference type="RefSeq" id="WP_145359661.1">
    <property type="nucleotide sequence ID" value="NZ_CP036265.1"/>
</dbReference>
<gene>
    <name evidence="2" type="ORF">CA12_28300</name>
</gene>
<dbReference type="EMBL" id="CP036265">
    <property type="protein sequence ID" value="QDT16724.1"/>
    <property type="molecule type" value="Genomic_DNA"/>
</dbReference>
<dbReference type="KEGG" id="acaf:CA12_28300"/>